<feature type="compositionally biased region" description="Acidic residues" evidence="4">
    <location>
        <begin position="313"/>
        <end position="323"/>
    </location>
</feature>
<dbReference type="GO" id="GO:0005634">
    <property type="term" value="C:nucleus"/>
    <property type="evidence" value="ECO:0007669"/>
    <property type="project" value="UniProtKB-SubCell"/>
</dbReference>
<keyword evidence="2" id="KW-0597">Phosphoprotein</keyword>
<reference evidence="5" key="1">
    <citation type="submission" date="2023-10" db="EMBL/GenBank/DDBJ databases">
        <title>Genome assemblies of two species of porcelain crab, Petrolisthes cinctipes and Petrolisthes manimaculis (Anomura: Porcellanidae).</title>
        <authorList>
            <person name="Angst P."/>
        </authorList>
    </citation>
    <scope>NUCLEOTIDE SEQUENCE</scope>
    <source>
        <strain evidence="5">PB745_01</strain>
        <tissue evidence="5">Gill</tissue>
    </source>
</reference>
<feature type="compositionally biased region" description="Polar residues" evidence="4">
    <location>
        <begin position="204"/>
        <end position="215"/>
    </location>
</feature>
<feature type="compositionally biased region" description="Polar residues" evidence="4">
    <location>
        <begin position="390"/>
        <end position="430"/>
    </location>
</feature>
<dbReference type="GO" id="GO:0033314">
    <property type="term" value="P:mitotic DNA replication checkpoint signaling"/>
    <property type="evidence" value="ECO:0007669"/>
    <property type="project" value="TreeGrafter"/>
</dbReference>
<feature type="compositionally biased region" description="Polar residues" evidence="4">
    <location>
        <begin position="541"/>
        <end position="554"/>
    </location>
</feature>
<feature type="region of interest" description="Disordered" evidence="4">
    <location>
        <begin position="163"/>
        <end position="238"/>
    </location>
</feature>
<gene>
    <name evidence="5" type="ORF">Pcinc_001990</name>
</gene>
<feature type="compositionally biased region" description="Basic and acidic residues" evidence="4">
    <location>
        <begin position="324"/>
        <end position="360"/>
    </location>
</feature>
<evidence type="ECO:0000256" key="3">
    <source>
        <dbReference type="ARBA" id="ARBA00023242"/>
    </source>
</evidence>
<evidence type="ECO:0000313" key="6">
    <source>
        <dbReference type="Proteomes" id="UP001286313"/>
    </source>
</evidence>
<comment type="caution">
    <text evidence="5">The sequence shown here is derived from an EMBL/GenBank/DDBJ whole genome shotgun (WGS) entry which is preliminary data.</text>
</comment>
<feature type="compositionally biased region" description="Basic and acidic residues" evidence="4">
    <location>
        <begin position="124"/>
        <end position="139"/>
    </location>
</feature>
<feature type="region of interest" description="Disordered" evidence="4">
    <location>
        <begin position="703"/>
        <end position="868"/>
    </location>
</feature>
<dbReference type="PANTHER" id="PTHR14396">
    <property type="entry name" value="CLASPIN"/>
    <property type="match status" value="1"/>
</dbReference>
<feature type="compositionally biased region" description="Acidic residues" evidence="4">
    <location>
        <begin position="717"/>
        <end position="748"/>
    </location>
</feature>
<evidence type="ECO:0000256" key="1">
    <source>
        <dbReference type="ARBA" id="ARBA00004123"/>
    </source>
</evidence>
<dbReference type="InterPro" id="IPR024146">
    <property type="entry name" value="Claspin"/>
</dbReference>
<feature type="region of interest" description="Disordered" evidence="4">
    <location>
        <begin position="1"/>
        <end position="149"/>
    </location>
</feature>
<dbReference type="PANTHER" id="PTHR14396:SF10">
    <property type="entry name" value="CLASPIN"/>
    <property type="match status" value="1"/>
</dbReference>
<feature type="region of interest" description="Disordered" evidence="4">
    <location>
        <begin position="907"/>
        <end position="951"/>
    </location>
</feature>
<feature type="compositionally biased region" description="Polar residues" evidence="4">
    <location>
        <begin position="855"/>
        <end position="866"/>
    </location>
</feature>
<protein>
    <submittedName>
        <fullName evidence="5">Uncharacterized protein</fullName>
    </submittedName>
</protein>
<feature type="compositionally biased region" description="Acidic residues" evidence="4">
    <location>
        <begin position="140"/>
        <end position="149"/>
    </location>
</feature>
<keyword evidence="3" id="KW-0539">Nucleus</keyword>
<feature type="compositionally biased region" description="Acidic residues" evidence="4">
    <location>
        <begin position="764"/>
        <end position="815"/>
    </location>
</feature>
<proteinExistence type="predicted"/>
<evidence type="ECO:0000256" key="4">
    <source>
        <dbReference type="SAM" id="MobiDB-lite"/>
    </source>
</evidence>
<organism evidence="5 6">
    <name type="scientific">Petrolisthes cinctipes</name>
    <name type="common">Flat porcelain crab</name>
    <dbReference type="NCBI Taxonomy" id="88211"/>
    <lineage>
        <taxon>Eukaryota</taxon>
        <taxon>Metazoa</taxon>
        <taxon>Ecdysozoa</taxon>
        <taxon>Arthropoda</taxon>
        <taxon>Crustacea</taxon>
        <taxon>Multicrustacea</taxon>
        <taxon>Malacostraca</taxon>
        <taxon>Eumalacostraca</taxon>
        <taxon>Eucarida</taxon>
        <taxon>Decapoda</taxon>
        <taxon>Pleocyemata</taxon>
        <taxon>Anomura</taxon>
        <taxon>Galatheoidea</taxon>
        <taxon>Porcellanidae</taxon>
        <taxon>Petrolisthes</taxon>
    </lineage>
</organism>
<evidence type="ECO:0000256" key="2">
    <source>
        <dbReference type="ARBA" id="ARBA00022553"/>
    </source>
</evidence>
<feature type="region of interest" description="Disordered" evidence="4">
    <location>
        <begin position="307"/>
        <end position="571"/>
    </location>
</feature>
<dbReference type="EMBL" id="JAWQEG010000128">
    <property type="protein sequence ID" value="KAK3894228.1"/>
    <property type="molecule type" value="Genomic_DNA"/>
</dbReference>
<feature type="region of interest" description="Disordered" evidence="4">
    <location>
        <begin position="585"/>
        <end position="612"/>
    </location>
</feature>
<comment type="subcellular location">
    <subcellularLocation>
        <location evidence="1">Nucleus</location>
    </subcellularLocation>
</comment>
<feature type="compositionally biased region" description="Basic and acidic residues" evidence="4">
    <location>
        <begin position="432"/>
        <end position="467"/>
    </location>
</feature>
<keyword evidence="6" id="KW-1185">Reference proteome</keyword>
<feature type="compositionally biased region" description="Polar residues" evidence="4">
    <location>
        <begin position="929"/>
        <end position="946"/>
    </location>
</feature>
<name>A0AAE1GQR2_PETCI</name>
<sequence length="1314" mass="148011">MSSAEVVASGEAVHPNGLPLQSESAQEGEQHSSLEDEGVFLSNLTAQDSVAKESDVSPDISEHPSQPQLTIDDSDDDDVNLSLSLGRRKTAMLLSDEEDGEELQVLRPKKMSLTSDEEEDNDNVDSKMEKKRIIQRIDSDDGNSDDSEDNVVFRTFSSAQDIINKPKHVTKYSSDLCDPELSDEELSERSDCGIHSPIQLMASYEQQDNNPSSAKQKNKKERHHKVPSAKEKQETLQNIHSETQRMVRESEISLPYHRPKQRTLAEFLNRRKKTVVPQLSKGSSLKMSMKNLEYLRLLEEKKKDVEEFYKSDSDEDDPDDEEWKPENETKIRETSPAEVIEGKAEAQKNEAEREACKSVAEDDDQLPDITIGAVSTVPESMDASVRKGTLASSESKNEACTETSTDPSIETNRNWTNPCMETNMKPNTGIRTEPRVETSTEPKTECVIELITDQREPQCEKPSHGEVDSDLCQGMENKNNDSGVHSGESSPTQLSQKKATETHLTTEAGSRDIPMEDMEIDEEPVKVNDSLVRSEVEEMSSMATENQSGPSTDNQTKETKNSGTPKFNLLASRLPRLDITKLLQTTPKLSQGGEEDFIDLEEEENCTPRNGSGVIELMDRFIRHSSTKRKPAEKKQVNLNIVSKEKDDKGDEKLVASNLVVTVDAEEEETGESVPGARLVSLKTALKAKIREQREQQRLRRVKEKQFLDNEQVIQDYQDDAELPDEEAELTDQSDTEYETESEPEENDIILTDRKRKKNKYLNDEAEEDEDGGDDDGCSDDDGEDVGEDAAADDGGEDVDDDGDLCQEDDDDDGASNDTLELPTTRRRVLVDDDSSGEGGEEKEPLKLQLEETQDITTTGSKLSHASTDDLFASQQTRKGGLIDAVDRDASIISVDSSFELFGSVIPGHQPGGGTRHGGTTRPSDSEGESTFLTPFTKTKSTSFGNSKDRDLSLPVEDSQDMFGATTVPLPSSPSADLSLHLTLLEDSQFPRDIQKDSSMAKLRLDFRGINCSQDKDELVDLCSGQFTAKTQVDYLLVRKKDRKLLSDVKVIPSEEIVTQHKPVVCDFKVKKVCQVKRKFIPRRKIWRLNEEQVKRKFKDQVDELLGTNPRSASGSVEEQWKKLKDTLLTVTEQTCGWTKGPPRHMVTWWWNEEVENSIKEKRKLWSDWKRGLVNKEMYLVAKRTARRAIYKAKTEAEKARFADILRRDDEKNEVFRIAKQMAKTNQDIVGEKCIRNDDGVLAINEQDKKDAWKCYYERLLNTEFPRDRENLEVTEAVAGPAIRIEKEMVREAVSKMKKGKALWCCRRNAESFR</sequence>
<accession>A0AAE1GQR2</accession>
<feature type="compositionally biased region" description="Basic and acidic residues" evidence="4">
    <location>
        <begin position="840"/>
        <end position="850"/>
    </location>
</feature>
<feature type="compositionally biased region" description="Basic residues" evidence="4">
    <location>
        <begin position="216"/>
        <end position="227"/>
    </location>
</feature>
<feature type="compositionally biased region" description="Polar residues" evidence="4">
    <location>
        <begin position="476"/>
        <end position="508"/>
    </location>
</feature>
<dbReference type="Proteomes" id="UP001286313">
    <property type="component" value="Unassembled WGS sequence"/>
</dbReference>
<dbReference type="GO" id="GO:0010997">
    <property type="term" value="F:anaphase-promoting complex binding"/>
    <property type="evidence" value="ECO:0007669"/>
    <property type="project" value="TreeGrafter"/>
</dbReference>
<dbReference type="GO" id="GO:0007095">
    <property type="term" value="P:mitotic G2 DNA damage checkpoint signaling"/>
    <property type="evidence" value="ECO:0007669"/>
    <property type="project" value="TreeGrafter"/>
</dbReference>
<feature type="compositionally biased region" description="Acidic residues" evidence="4">
    <location>
        <begin position="177"/>
        <end position="186"/>
    </location>
</feature>
<evidence type="ECO:0000313" key="5">
    <source>
        <dbReference type="EMBL" id="KAK3894228.1"/>
    </source>
</evidence>
<feature type="compositionally biased region" description="Acidic residues" evidence="4">
    <location>
        <begin position="593"/>
        <end position="605"/>
    </location>
</feature>